<dbReference type="InterPro" id="IPR001766">
    <property type="entry name" value="Fork_head_dom"/>
</dbReference>
<sequence length="296" mass="32431">MLSMKAEFVQVPRPLMEPGQGHYWTLNMNLTGDKRVRKRRSRAPSAAGSDHQDEDHRNPRPPSPFEPQEGSSLWGGHGPSPTGSRGRHMTRNVPYKTKVAPKQRSRSGASTSRYRDTLRRSESDTNLLANVESLNITRAKSSAGGMHPPPLPSQHRSYAGPSTSTQMASYGTWKPPQSHFDTGYFSSQESITGVQRPSFLMRSPSRYSPIISSPIQTGYKVSPAGSATSSTDRLIGQPMSTMYYSELSLGASNSAPDLQGKETASEGRSDKGKGRDLTGTSPDRAEAIEASYRWEQ</sequence>
<gene>
    <name evidence="5" type="ORF">F5890DRAFT_816906</name>
</gene>
<feature type="DNA-binding region" description="Fork-head" evidence="2">
    <location>
        <begin position="1"/>
        <end position="40"/>
    </location>
</feature>
<accession>A0AA38PRE7</accession>
<evidence type="ECO:0000259" key="4">
    <source>
        <dbReference type="PROSITE" id="PS50039"/>
    </source>
</evidence>
<feature type="domain" description="Fork-head" evidence="4">
    <location>
        <begin position="1"/>
        <end position="40"/>
    </location>
</feature>
<name>A0AA38PRE7_9AGAR</name>
<keyword evidence="1 2" id="KW-0238">DNA-binding</keyword>
<feature type="compositionally biased region" description="Basic and acidic residues" evidence="3">
    <location>
        <begin position="283"/>
        <end position="296"/>
    </location>
</feature>
<comment type="subcellular location">
    <subcellularLocation>
        <location evidence="2">Nucleus</location>
    </subcellularLocation>
</comment>
<dbReference type="PROSITE" id="PS50039">
    <property type="entry name" value="FORK_HEAD_3"/>
    <property type="match status" value="1"/>
</dbReference>
<feature type="compositionally biased region" description="Basic and acidic residues" evidence="3">
    <location>
        <begin position="259"/>
        <end position="276"/>
    </location>
</feature>
<evidence type="ECO:0000313" key="5">
    <source>
        <dbReference type="EMBL" id="KAJ3979895.1"/>
    </source>
</evidence>
<evidence type="ECO:0000313" key="6">
    <source>
        <dbReference type="Proteomes" id="UP001163850"/>
    </source>
</evidence>
<protein>
    <recommendedName>
        <fullName evidence="4">Fork-head domain-containing protein</fullName>
    </recommendedName>
</protein>
<comment type="caution">
    <text evidence="5">The sequence shown here is derived from an EMBL/GenBank/DDBJ whole genome shotgun (WGS) entry which is preliminary data.</text>
</comment>
<organism evidence="5 6">
    <name type="scientific">Lentinula detonsa</name>
    <dbReference type="NCBI Taxonomy" id="2804962"/>
    <lineage>
        <taxon>Eukaryota</taxon>
        <taxon>Fungi</taxon>
        <taxon>Dikarya</taxon>
        <taxon>Basidiomycota</taxon>
        <taxon>Agaricomycotina</taxon>
        <taxon>Agaricomycetes</taxon>
        <taxon>Agaricomycetidae</taxon>
        <taxon>Agaricales</taxon>
        <taxon>Marasmiineae</taxon>
        <taxon>Omphalotaceae</taxon>
        <taxon>Lentinula</taxon>
    </lineage>
</organism>
<dbReference type="EMBL" id="MU802253">
    <property type="protein sequence ID" value="KAJ3979895.1"/>
    <property type="molecule type" value="Genomic_DNA"/>
</dbReference>
<dbReference type="AlphaFoldDB" id="A0AA38PRE7"/>
<proteinExistence type="predicted"/>
<dbReference type="GO" id="GO:0043565">
    <property type="term" value="F:sequence-specific DNA binding"/>
    <property type="evidence" value="ECO:0007669"/>
    <property type="project" value="InterPro"/>
</dbReference>
<evidence type="ECO:0000256" key="2">
    <source>
        <dbReference type="PROSITE-ProRule" id="PRU00089"/>
    </source>
</evidence>
<feature type="region of interest" description="Disordered" evidence="3">
    <location>
        <begin position="29"/>
        <end position="121"/>
    </location>
</feature>
<evidence type="ECO:0000256" key="1">
    <source>
        <dbReference type="ARBA" id="ARBA00023125"/>
    </source>
</evidence>
<dbReference type="GO" id="GO:0003700">
    <property type="term" value="F:DNA-binding transcription factor activity"/>
    <property type="evidence" value="ECO:0007669"/>
    <property type="project" value="InterPro"/>
</dbReference>
<reference evidence="5" key="1">
    <citation type="submission" date="2022-08" db="EMBL/GenBank/DDBJ databases">
        <authorList>
            <consortium name="DOE Joint Genome Institute"/>
            <person name="Min B."/>
            <person name="Riley R."/>
            <person name="Sierra-Patev S."/>
            <person name="Naranjo-Ortiz M."/>
            <person name="Looney B."/>
            <person name="Konkel Z."/>
            <person name="Slot J.C."/>
            <person name="Sakamoto Y."/>
            <person name="Steenwyk J.L."/>
            <person name="Rokas A."/>
            <person name="Carro J."/>
            <person name="Camarero S."/>
            <person name="Ferreira P."/>
            <person name="Molpeceres G."/>
            <person name="Ruiz-Duenas F.J."/>
            <person name="Serrano A."/>
            <person name="Henrissat B."/>
            <person name="Drula E."/>
            <person name="Hughes K.W."/>
            <person name="Mata J.L."/>
            <person name="Ishikawa N.K."/>
            <person name="Vargas-Isla R."/>
            <person name="Ushijima S."/>
            <person name="Smith C.A."/>
            <person name="Ahrendt S."/>
            <person name="Andreopoulos W."/>
            <person name="He G."/>
            <person name="Labutti K."/>
            <person name="Lipzen A."/>
            <person name="Ng V."/>
            <person name="Sandor L."/>
            <person name="Barry K."/>
            <person name="Martinez A.T."/>
            <person name="Xiao Y."/>
            <person name="Gibbons J.G."/>
            <person name="Terashima K."/>
            <person name="Hibbett D.S."/>
            <person name="Grigoriev I.V."/>
        </authorList>
    </citation>
    <scope>NUCLEOTIDE SEQUENCE</scope>
    <source>
        <strain evidence="5">TFB7829</strain>
    </source>
</reference>
<dbReference type="Proteomes" id="UP001163850">
    <property type="component" value="Unassembled WGS sequence"/>
</dbReference>
<keyword evidence="2" id="KW-0539">Nucleus</keyword>
<evidence type="ECO:0000256" key="3">
    <source>
        <dbReference type="SAM" id="MobiDB-lite"/>
    </source>
</evidence>
<feature type="region of interest" description="Disordered" evidence="3">
    <location>
        <begin position="251"/>
        <end position="296"/>
    </location>
</feature>
<dbReference type="GO" id="GO:0005634">
    <property type="term" value="C:nucleus"/>
    <property type="evidence" value="ECO:0007669"/>
    <property type="project" value="UniProtKB-SubCell"/>
</dbReference>